<accession>A0ABT7QVV7</accession>
<dbReference type="Pfam" id="PF17131">
    <property type="entry name" value="LolA_like"/>
    <property type="match status" value="1"/>
</dbReference>
<dbReference type="Proteomes" id="UP001169069">
    <property type="component" value="Unassembled WGS sequence"/>
</dbReference>
<protein>
    <submittedName>
        <fullName evidence="3">Outer membrane lipoprotein-sorting protein</fullName>
    </submittedName>
</protein>
<dbReference type="EMBL" id="JAQIBD010000001">
    <property type="protein sequence ID" value="MDM5270978.1"/>
    <property type="molecule type" value="Genomic_DNA"/>
</dbReference>
<evidence type="ECO:0000313" key="3">
    <source>
        <dbReference type="EMBL" id="MDM5270978.1"/>
    </source>
</evidence>
<proteinExistence type="predicted"/>
<feature type="domain" description="Uncharacterized protein TP-0789" evidence="2">
    <location>
        <begin position="61"/>
        <end position="241"/>
    </location>
</feature>
<organism evidence="3 4">
    <name type="scientific">Sulfurovum zhangzhouensis</name>
    <dbReference type="NCBI Taxonomy" id="3019067"/>
    <lineage>
        <taxon>Bacteria</taxon>
        <taxon>Pseudomonadati</taxon>
        <taxon>Campylobacterota</taxon>
        <taxon>Epsilonproteobacteria</taxon>
        <taxon>Campylobacterales</taxon>
        <taxon>Sulfurovaceae</taxon>
        <taxon>Sulfurovum</taxon>
    </lineage>
</organism>
<dbReference type="CDD" id="cd16329">
    <property type="entry name" value="LolA_like"/>
    <property type="match status" value="1"/>
</dbReference>
<reference evidence="3" key="1">
    <citation type="submission" date="2023-01" db="EMBL/GenBank/DDBJ databases">
        <title>Sulfurovum sp. zt1-1 genome assembly.</title>
        <authorList>
            <person name="Wang J."/>
        </authorList>
    </citation>
    <scope>NUCLEOTIDE SEQUENCE</scope>
    <source>
        <strain evidence="3">Zt1-1</strain>
    </source>
</reference>
<feature type="chain" id="PRO_5045251170" evidence="1">
    <location>
        <begin position="18"/>
        <end position="244"/>
    </location>
</feature>
<evidence type="ECO:0000259" key="2">
    <source>
        <dbReference type="Pfam" id="PF17131"/>
    </source>
</evidence>
<dbReference type="RefSeq" id="WP_289412257.1">
    <property type="nucleotide sequence ID" value="NZ_JAQIBD010000001.1"/>
</dbReference>
<comment type="caution">
    <text evidence="3">The sequence shown here is derived from an EMBL/GenBank/DDBJ whole genome shotgun (WGS) entry which is preliminary data.</text>
</comment>
<keyword evidence="4" id="KW-1185">Reference proteome</keyword>
<feature type="signal peptide" evidence="1">
    <location>
        <begin position="1"/>
        <end position="17"/>
    </location>
</feature>
<gene>
    <name evidence="3" type="ORF">PGH07_02155</name>
</gene>
<evidence type="ECO:0000313" key="4">
    <source>
        <dbReference type="Proteomes" id="UP001169069"/>
    </source>
</evidence>
<dbReference type="Gene3D" id="2.50.20.10">
    <property type="entry name" value="Lipoprotein localisation LolA/LolB/LppX"/>
    <property type="match status" value="1"/>
</dbReference>
<sequence>MKKMILFLSFIASFLIADEAQTIISKLEDNLRGKDIYAKMQIIVKTKRHTRTMMIESWGKGKKKNFTKILAPSRDMGITFLNLDKQMWQYVPKIERIIKIPASMMLQSWMGTDITNDDMVKQSSLVDDYQVSILKKEGPIVTLKLIPKKEAAVVWGKIISRVDTRYYVEVEDHFYDDDGVEVRVMKYSDIKKFGTHYVTTTMRIIPLDPDKQGNETMIKMLDVTFDQGISEAYFSKSALKRFSR</sequence>
<name>A0ABT7QVV7_9BACT</name>
<keyword evidence="3" id="KW-0449">Lipoprotein</keyword>
<keyword evidence="1" id="KW-0732">Signal</keyword>
<dbReference type="InterPro" id="IPR033399">
    <property type="entry name" value="TP_0789-like"/>
</dbReference>
<evidence type="ECO:0000256" key="1">
    <source>
        <dbReference type="SAM" id="SignalP"/>
    </source>
</evidence>